<evidence type="ECO:0000256" key="5">
    <source>
        <dbReference type="ARBA" id="ARBA00022989"/>
    </source>
</evidence>
<keyword evidence="3" id="KW-1003">Cell membrane</keyword>
<reference evidence="9 10" key="1">
    <citation type="submission" date="2016-07" db="EMBL/GenBank/DDBJ databases">
        <title>Complete genome sequence of the Lentzea guizhouensis DHS C013.</title>
        <authorList>
            <person name="Cao C."/>
        </authorList>
    </citation>
    <scope>NUCLEOTIDE SEQUENCE [LARGE SCALE GENOMIC DNA]</scope>
    <source>
        <strain evidence="9 10">DHS C013</strain>
    </source>
</reference>
<keyword evidence="6 7" id="KW-0472">Membrane</keyword>
<feature type="transmembrane region" description="Helical" evidence="7">
    <location>
        <begin position="319"/>
        <end position="342"/>
    </location>
</feature>
<evidence type="ECO:0000313" key="9">
    <source>
        <dbReference type="EMBL" id="ANZ36295.1"/>
    </source>
</evidence>
<evidence type="ECO:0000256" key="6">
    <source>
        <dbReference type="ARBA" id="ARBA00023136"/>
    </source>
</evidence>
<keyword evidence="4 7" id="KW-0812">Transmembrane</keyword>
<feature type="transmembrane region" description="Helical" evidence="7">
    <location>
        <begin position="209"/>
        <end position="231"/>
    </location>
</feature>
<keyword evidence="10" id="KW-1185">Reference proteome</keyword>
<keyword evidence="5 7" id="KW-1133">Transmembrane helix</keyword>
<feature type="transmembrane region" description="Helical" evidence="7">
    <location>
        <begin position="26"/>
        <end position="48"/>
    </location>
</feature>
<gene>
    <name evidence="9" type="ORF">BBK82_09690</name>
</gene>
<accession>A0A1B2HF04</accession>
<dbReference type="PANTHER" id="PTHR43163">
    <property type="entry name" value="DIPEPTIDE TRANSPORT SYSTEM PERMEASE PROTEIN DPPB-RELATED"/>
    <property type="match status" value="1"/>
</dbReference>
<dbReference type="GO" id="GO:0055085">
    <property type="term" value="P:transmembrane transport"/>
    <property type="evidence" value="ECO:0007669"/>
    <property type="project" value="InterPro"/>
</dbReference>
<dbReference type="Pfam" id="PF00528">
    <property type="entry name" value="BPD_transp_1"/>
    <property type="match status" value="1"/>
</dbReference>
<dbReference type="PANTHER" id="PTHR43163:SF6">
    <property type="entry name" value="DIPEPTIDE TRANSPORT SYSTEM PERMEASE PROTEIN DPPB-RELATED"/>
    <property type="match status" value="1"/>
</dbReference>
<dbReference type="GO" id="GO:0005886">
    <property type="term" value="C:plasma membrane"/>
    <property type="evidence" value="ECO:0007669"/>
    <property type="project" value="UniProtKB-SubCell"/>
</dbReference>
<protein>
    <submittedName>
        <fullName evidence="9">Peptide ABC transporter permease</fullName>
    </submittedName>
</protein>
<dbReference type="Gene3D" id="1.10.3720.10">
    <property type="entry name" value="MetI-like"/>
    <property type="match status" value="1"/>
</dbReference>
<comment type="subcellular location">
    <subcellularLocation>
        <location evidence="1 7">Cell membrane</location>
        <topology evidence="1 7">Multi-pass membrane protein</topology>
    </subcellularLocation>
</comment>
<dbReference type="STRING" id="1586287.BBK82_09690"/>
<dbReference type="EMBL" id="CP016793">
    <property type="protein sequence ID" value="ANZ36295.1"/>
    <property type="molecule type" value="Genomic_DNA"/>
</dbReference>
<comment type="similarity">
    <text evidence="7">Belongs to the binding-protein-dependent transport system permease family.</text>
</comment>
<dbReference type="KEGG" id="led:BBK82_09690"/>
<evidence type="ECO:0000313" key="10">
    <source>
        <dbReference type="Proteomes" id="UP000093053"/>
    </source>
</evidence>
<dbReference type="AlphaFoldDB" id="A0A1B2HF04"/>
<name>A0A1B2HF04_9PSEU</name>
<dbReference type="Pfam" id="PF19300">
    <property type="entry name" value="BPD_transp_1_N"/>
    <property type="match status" value="1"/>
</dbReference>
<feature type="domain" description="ABC transmembrane type-1" evidence="8">
    <location>
        <begin position="115"/>
        <end position="339"/>
    </location>
</feature>
<evidence type="ECO:0000256" key="3">
    <source>
        <dbReference type="ARBA" id="ARBA00022475"/>
    </source>
</evidence>
<dbReference type="SUPFAM" id="SSF161098">
    <property type="entry name" value="MetI-like"/>
    <property type="match status" value="1"/>
</dbReference>
<dbReference type="Proteomes" id="UP000093053">
    <property type="component" value="Chromosome"/>
</dbReference>
<proteinExistence type="inferred from homology"/>
<feature type="transmembrane region" description="Helical" evidence="7">
    <location>
        <begin position="121"/>
        <end position="142"/>
    </location>
</feature>
<feature type="transmembrane region" description="Helical" evidence="7">
    <location>
        <begin position="149"/>
        <end position="171"/>
    </location>
</feature>
<organism evidence="9 10">
    <name type="scientific">Lentzea guizhouensis</name>
    <dbReference type="NCBI Taxonomy" id="1586287"/>
    <lineage>
        <taxon>Bacteria</taxon>
        <taxon>Bacillati</taxon>
        <taxon>Actinomycetota</taxon>
        <taxon>Actinomycetes</taxon>
        <taxon>Pseudonocardiales</taxon>
        <taxon>Pseudonocardiaceae</taxon>
        <taxon>Lentzea</taxon>
    </lineage>
</organism>
<evidence type="ECO:0000259" key="8">
    <source>
        <dbReference type="PROSITE" id="PS50928"/>
    </source>
</evidence>
<evidence type="ECO:0000256" key="7">
    <source>
        <dbReference type="RuleBase" id="RU363032"/>
    </source>
</evidence>
<dbReference type="InterPro" id="IPR000515">
    <property type="entry name" value="MetI-like"/>
</dbReference>
<dbReference type="PROSITE" id="PS50928">
    <property type="entry name" value="ABC_TM1"/>
    <property type="match status" value="1"/>
</dbReference>
<dbReference type="CDD" id="cd06261">
    <property type="entry name" value="TM_PBP2"/>
    <property type="match status" value="1"/>
</dbReference>
<evidence type="ECO:0000256" key="1">
    <source>
        <dbReference type="ARBA" id="ARBA00004651"/>
    </source>
</evidence>
<sequence length="349" mass="38063">MPGLTPRQPGAAQQELVVIRYIIRRLLISIPILLIGSFACYVLVATAGNPLAEMRFRPGVTEADIKAAEVELGLDQPIVVRYWNWLTDFLSGDWGQSIALGQAKQEVFPAVTDALWTTGRLVIGAELLALTLGVSVGVLAAVKQYSIFDYLATSTAFLMFSMPIFCVAVIVKNYGIQFNNVLESMGLDRWLTTAGPRPGGFSGDLGEVIFKYTGTFLLPTVALMLISFAAYSRFERASMLEILHSDFVRTARAKGISQSRVIFRHAFRNALIPVATLFSLNFGAVLSGAIITETVFGWAGMGTLLVNSVRQFDPAMLMGWLAVTATLIVLFNLVADVVYGILDPRIRLG</sequence>
<evidence type="ECO:0000256" key="4">
    <source>
        <dbReference type="ARBA" id="ARBA00022692"/>
    </source>
</evidence>
<dbReference type="InterPro" id="IPR045621">
    <property type="entry name" value="BPD_transp_1_N"/>
</dbReference>
<keyword evidence="2 7" id="KW-0813">Transport</keyword>
<feature type="transmembrane region" description="Helical" evidence="7">
    <location>
        <begin position="270"/>
        <end position="299"/>
    </location>
</feature>
<evidence type="ECO:0000256" key="2">
    <source>
        <dbReference type="ARBA" id="ARBA00022448"/>
    </source>
</evidence>
<dbReference type="InterPro" id="IPR035906">
    <property type="entry name" value="MetI-like_sf"/>
</dbReference>